<dbReference type="NCBIfam" id="TIGR00871">
    <property type="entry name" value="zwf"/>
    <property type="match status" value="1"/>
</dbReference>
<dbReference type="PANTHER" id="PTHR23429">
    <property type="entry name" value="GLUCOSE-6-PHOSPHATE 1-DEHYDROGENASE G6PD"/>
    <property type="match status" value="1"/>
</dbReference>
<feature type="binding site" evidence="7">
    <location>
        <position position="47"/>
    </location>
    <ligand>
        <name>NADP(+)</name>
        <dbReference type="ChEBI" id="CHEBI:58349"/>
    </ligand>
</feature>
<dbReference type="PIRSF" id="PIRSF000110">
    <property type="entry name" value="G6PD"/>
    <property type="match status" value="1"/>
</dbReference>
<dbReference type="UniPathway" id="UPA00115">
    <property type="reaction ID" value="UER00408"/>
</dbReference>
<dbReference type="Gene3D" id="3.30.360.10">
    <property type="entry name" value="Dihydrodipicolinate Reductase, domain 2"/>
    <property type="match status" value="1"/>
</dbReference>
<evidence type="ECO:0000256" key="2">
    <source>
        <dbReference type="ARBA" id="ARBA00009975"/>
    </source>
</evidence>
<proteinExistence type="inferred from homology"/>
<dbReference type="SUPFAM" id="SSF55347">
    <property type="entry name" value="Glyceraldehyde-3-phosphate dehydrogenase-like, C-terminal domain"/>
    <property type="match status" value="1"/>
</dbReference>
<gene>
    <name evidence="7" type="primary">zwf</name>
    <name evidence="10" type="ORF">A3A63_02270</name>
</gene>
<dbReference type="PROSITE" id="PS00069">
    <property type="entry name" value="G6P_DEHYDROGENASE"/>
    <property type="match status" value="1"/>
</dbReference>
<dbReference type="InterPro" id="IPR001282">
    <property type="entry name" value="G6P_DH"/>
</dbReference>
<keyword evidence="3 7" id="KW-0313">Glucose metabolism</keyword>
<comment type="catalytic activity">
    <reaction evidence="7">
        <text>D-glucose 6-phosphate + NADP(+) = 6-phospho-D-glucono-1,5-lactone + NADPH + H(+)</text>
        <dbReference type="Rhea" id="RHEA:15841"/>
        <dbReference type="ChEBI" id="CHEBI:15378"/>
        <dbReference type="ChEBI" id="CHEBI:57783"/>
        <dbReference type="ChEBI" id="CHEBI:57955"/>
        <dbReference type="ChEBI" id="CHEBI:58349"/>
        <dbReference type="ChEBI" id="CHEBI:61548"/>
        <dbReference type="EC" id="1.1.1.49"/>
    </reaction>
</comment>
<dbReference type="AlphaFoldDB" id="A0A1F6B378"/>
<protein>
    <recommendedName>
        <fullName evidence="7">Glucose-6-phosphate 1-dehydrogenase</fullName>
        <shortName evidence="7">G6PD</shortName>
        <ecNumber evidence="7">1.1.1.49</ecNumber>
    </recommendedName>
</protein>
<evidence type="ECO:0000256" key="3">
    <source>
        <dbReference type="ARBA" id="ARBA00022526"/>
    </source>
</evidence>
<evidence type="ECO:0000256" key="7">
    <source>
        <dbReference type="HAMAP-Rule" id="MF_00966"/>
    </source>
</evidence>
<name>A0A1F6B378_9BACT</name>
<dbReference type="InterPro" id="IPR022674">
    <property type="entry name" value="G6P_DH_NAD-bd"/>
</dbReference>
<comment type="caution">
    <text evidence="7">Lacks conserved residue(s) required for the propagation of feature annotation.</text>
</comment>
<dbReference type="InterPro" id="IPR019796">
    <property type="entry name" value="G6P_DH_AS"/>
</dbReference>
<comment type="pathway">
    <text evidence="1 7">Carbohydrate degradation; pentose phosphate pathway; D-ribulose 5-phosphate from D-glucose 6-phosphate (oxidative stage): step 1/3.</text>
</comment>
<comment type="caution">
    <text evidence="10">The sequence shown here is derived from an EMBL/GenBank/DDBJ whole genome shotgun (WGS) entry which is preliminary data.</text>
</comment>
<feature type="active site" description="Proton acceptor" evidence="7">
    <location>
        <position position="262"/>
    </location>
</feature>
<feature type="binding site" evidence="7">
    <location>
        <position position="257"/>
    </location>
    <ligand>
        <name>substrate</name>
    </ligand>
</feature>
<feature type="binding site" evidence="7">
    <location>
        <position position="238"/>
    </location>
    <ligand>
        <name>substrate</name>
    </ligand>
</feature>
<keyword evidence="5 7" id="KW-0560">Oxidoreductase</keyword>
<evidence type="ECO:0000259" key="8">
    <source>
        <dbReference type="Pfam" id="PF00479"/>
    </source>
</evidence>
<dbReference type="Gene3D" id="3.40.50.720">
    <property type="entry name" value="NAD(P)-binding Rossmann-like Domain"/>
    <property type="match status" value="1"/>
</dbReference>
<comment type="function">
    <text evidence="7">Catalyzes the oxidation of glucose 6-phosphate to 6-phosphogluconolactone.</text>
</comment>
<dbReference type="EMBL" id="MFJX01000013">
    <property type="protein sequence ID" value="OGG31365.1"/>
    <property type="molecule type" value="Genomic_DNA"/>
</dbReference>
<feature type="domain" description="Glucose-6-phosphate dehydrogenase C-terminal" evidence="9">
    <location>
        <begin position="212"/>
        <end position="501"/>
    </location>
</feature>
<dbReference type="GO" id="GO:0009051">
    <property type="term" value="P:pentose-phosphate shunt, oxidative branch"/>
    <property type="evidence" value="ECO:0007669"/>
    <property type="project" value="TreeGrafter"/>
</dbReference>
<feature type="binding site" evidence="7">
    <location>
        <position position="357"/>
    </location>
    <ligand>
        <name>substrate</name>
    </ligand>
</feature>
<feature type="binding site" evidence="7">
    <location>
        <position position="200"/>
    </location>
    <ligand>
        <name>substrate</name>
    </ligand>
</feature>
<feature type="domain" description="Glucose-6-phosphate dehydrogenase NAD-binding" evidence="8">
    <location>
        <begin position="10"/>
        <end position="209"/>
    </location>
</feature>
<comment type="similarity">
    <text evidence="2 7">Belongs to the glucose-6-phosphate dehydrogenase family.</text>
</comment>
<dbReference type="PANTHER" id="PTHR23429:SF0">
    <property type="entry name" value="GLUCOSE-6-PHOSPHATE 1-DEHYDROGENASE"/>
    <property type="match status" value="1"/>
</dbReference>
<keyword evidence="4 7" id="KW-0521">NADP</keyword>
<evidence type="ECO:0000313" key="10">
    <source>
        <dbReference type="EMBL" id="OGG31365.1"/>
    </source>
</evidence>
<dbReference type="HAMAP" id="MF_00966">
    <property type="entry name" value="G6PD"/>
    <property type="match status" value="1"/>
</dbReference>
<dbReference type="EC" id="1.1.1.49" evidence="7"/>
<sequence length="506" mass="58001">MTLASPLVMVIFGATGDLMHRKLMPALYHLVRDGEMSRDIYIVGVGRREITTDQFRELMARSVCDRYGDTLDLSLWGRLTARMYYQKGHFEEKVLYDELTTLLTQFDDELAACVPRFFYLATPPEHYETILKHLHKSKLSEGCLPASAYAAAKRAGGQGFAAYTRVLIEKPFGKDLQTARHLDQLLGRIFEERQIYRIDHYLGKETVQNILSFRFANGIFEPTWNRKFIDHVQITLAEDVGVGKRGSFYEGVGALRDVVQNHMLEMFAIIAMDQPRAFDAQSIRSERVKVMKAIRPMTPKDVDTSVVRGQYEGYTKELNVDPRSETEAFVALKLMLDSPRWKGVPFYLRTGKMLGKKVTEISIHFKKPVVCYGDVCLFPEDKVLRNVLAIRVEPDEGIALRLMAKKPGFGMALAPAEMEFTYKEAFAEIEQPQAYERLLLDTIRGDQTLFAHTLGIEASWQLVTKILKRWSVTKKAPSIYLKGSWGTKESDRLIEKDNRHWFLDED</sequence>
<dbReference type="PRINTS" id="PR00079">
    <property type="entry name" value="G6PDHDRGNASE"/>
</dbReference>
<organism evidence="10 11">
    <name type="scientific">Candidatus Gottesmanbacteria bacterium RIFCSPLOWO2_01_FULL_46_9</name>
    <dbReference type="NCBI Taxonomy" id="1798394"/>
    <lineage>
        <taxon>Bacteria</taxon>
        <taxon>Candidatus Gottesmaniibacteriota</taxon>
    </lineage>
</organism>
<dbReference type="Pfam" id="PF02781">
    <property type="entry name" value="G6PD_C"/>
    <property type="match status" value="1"/>
</dbReference>
<evidence type="ECO:0000256" key="4">
    <source>
        <dbReference type="ARBA" id="ARBA00022857"/>
    </source>
</evidence>
<accession>A0A1F6B378</accession>
<dbReference type="GO" id="GO:0004345">
    <property type="term" value="F:glucose-6-phosphate dehydrogenase activity"/>
    <property type="evidence" value="ECO:0007669"/>
    <property type="project" value="UniProtKB-UniRule"/>
</dbReference>
<feature type="binding site" evidence="7">
    <location>
        <position position="204"/>
    </location>
    <ligand>
        <name>substrate</name>
    </ligand>
</feature>
<evidence type="ECO:0000313" key="11">
    <source>
        <dbReference type="Proteomes" id="UP000176450"/>
    </source>
</evidence>
<evidence type="ECO:0000256" key="5">
    <source>
        <dbReference type="ARBA" id="ARBA00023002"/>
    </source>
</evidence>
<dbReference type="GO" id="GO:0050661">
    <property type="term" value="F:NADP binding"/>
    <property type="evidence" value="ECO:0007669"/>
    <property type="project" value="UniProtKB-UniRule"/>
</dbReference>
<evidence type="ECO:0000259" key="9">
    <source>
        <dbReference type="Pfam" id="PF02781"/>
    </source>
</evidence>
<evidence type="ECO:0000256" key="1">
    <source>
        <dbReference type="ARBA" id="ARBA00004937"/>
    </source>
</evidence>
<dbReference type="GO" id="GO:0005829">
    <property type="term" value="C:cytosol"/>
    <property type="evidence" value="ECO:0007669"/>
    <property type="project" value="TreeGrafter"/>
</dbReference>
<evidence type="ECO:0000256" key="6">
    <source>
        <dbReference type="ARBA" id="ARBA00023277"/>
    </source>
</evidence>
<dbReference type="Pfam" id="PF00479">
    <property type="entry name" value="G6PD_N"/>
    <property type="match status" value="1"/>
</dbReference>
<dbReference type="Proteomes" id="UP000176450">
    <property type="component" value="Unassembled WGS sequence"/>
</dbReference>
<dbReference type="SUPFAM" id="SSF51735">
    <property type="entry name" value="NAD(P)-binding Rossmann-fold domains"/>
    <property type="match status" value="1"/>
</dbReference>
<reference evidence="10 11" key="1">
    <citation type="journal article" date="2016" name="Nat. Commun.">
        <title>Thousands of microbial genomes shed light on interconnected biogeochemical processes in an aquifer system.</title>
        <authorList>
            <person name="Anantharaman K."/>
            <person name="Brown C.T."/>
            <person name="Hug L.A."/>
            <person name="Sharon I."/>
            <person name="Castelle C.J."/>
            <person name="Probst A.J."/>
            <person name="Thomas B.C."/>
            <person name="Singh A."/>
            <person name="Wilkins M.J."/>
            <person name="Karaoz U."/>
            <person name="Brodie E.L."/>
            <person name="Williams K.H."/>
            <person name="Hubbard S.S."/>
            <person name="Banfield J.F."/>
        </authorList>
    </citation>
    <scope>NUCLEOTIDE SEQUENCE [LARGE SCALE GENOMIC DNA]</scope>
</reference>
<dbReference type="GO" id="GO:0006006">
    <property type="term" value="P:glucose metabolic process"/>
    <property type="evidence" value="ECO:0007669"/>
    <property type="project" value="UniProtKB-KW"/>
</dbReference>
<keyword evidence="6 7" id="KW-0119">Carbohydrate metabolism</keyword>
<feature type="binding site" evidence="7">
    <location>
        <position position="352"/>
    </location>
    <ligand>
        <name>substrate</name>
    </ligand>
</feature>
<dbReference type="InterPro" id="IPR022675">
    <property type="entry name" value="G6P_DH_C"/>
</dbReference>
<dbReference type="InterPro" id="IPR036291">
    <property type="entry name" value="NAD(P)-bd_dom_sf"/>
</dbReference>
<feature type="binding site" evidence="7">
    <location>
        <position position="170"/>
    </location>
    <ligand>
        <name>NADP(+)</name>
        <dbReference type="ChEBI" id="CHEBI:58349"/>
    </ligand>
</feature>